<dbReference type="EMBL" id="VLLI01000003">
    <property type="protein sequence ID" value="TWJ02332.1"/>
    <property type="molecule type" value="Genomic_DNA"/>
</dbReference>
<dbReference type="AlphaFoldDB" id="A0A562U951"/>
<sequence length="237" mass="26697">MTKKPTKALLLSAFILLITFSAKAQIGYNYSQYDIGTSVSFNTLKGDAQTTKTTEAINFNIGYNPSPFTNFVFEVQLGKLTEGDSLKTTTGRYSNNDFYAFVFRGQLQFGEFLNYDRSTFNNVFKNLYVSAGVGYIHNHITKINRYSYQIPDFYTGGYNSSSTPFIPLRIGYEFKLYNSYDEPSVKIDLAYEYNYSFGDLDGFTTSPAHNDTYSQISLGVKFAIGGGITSHSKKIPY</sequence>
<protein>
    <recommendedName>
        <fullName evidence="4">Outer membrane protein with beta-barrel domain</fullName>
    </recommendedName>
</protein>
<name>A0A562U951_9SPHI</name>
<proteinExistence type="predicted"/>
<dbReference type="RefSeq" id="WP_144910849.1">
    <property type="nucleotide sequence ID" value="NZ_VLLI01000003.1"/>
</dbReference>
<accession>A0A562U951</accession>
<comment type="caution">
    <text evidence="2">The sequence shown here is derived from an EMBL/GenBank/DDBJ whole genome shotgun (WGS) entry which is preliminary data.</text>
</comment>
<organism evidence="2 3">
    <name type="scientific">Mucilaginibacter frigoritolerans</name>
    <dbReference type="NCBI Taxonomy" id="652788"/>
    <lineage>
        <taxon>Bacteria</taxon>
        <taxon>Pseudomonadati</taxon>
        <taxon>Bacteroidota</taxon>
        <taxon>Sphingobacteriia</taxon>
        <taxon>Sphingobacteriales</taxon>
        <taxon>Sphingobacteriaceae</taxon>
        <taxon>Mucilaginibacter</taxon>
    </lineage>
</organism>
<evidence type="ECO:0000256" key="1">
    <source>
        <dbReference type="SAM" id="SignalP"/>
    </source>
</evidence>
<evidence type="ECO:0000313" key="3">
    <source>
        <dbReference type="Proteomes" id="UP000317010"/>
    </source>
</evidence>
<feature type="signal peptide" evidence="1">
    <location>
        <begin position="1"/>
        <end position="24"/>
    </location>
</feature>
<keyword evidence="1" id="KW-0732">Signal</keyword>
<dbReference type="Proteomes" id="UP000317010">
    <property type="component" value="Unassembled WGS sequence"/>
</dbReference>
<reference evidence="2 3" key="1">
    <citation type="submission" date="2019-07" db="EMBL/GenBank/DDBJ databases">
        <title>Genomic Encyclopedia of Archaeal and Bacterial Type Strains, Phase II (KMG-II): from individual species to whole genera.</title>
        <authorList>
            <person name="Goeker M."/>
        </authorList>
    </citation>
    <scope>NUCLEOTIDE SEQUENCE [LARGE SCALE GENOMIC DNA]</scope>
    <source>
        <strain evidence="2 3">ATCC BAA-1854</strain>
    </source>
</reference>
<evidence type="ECO:0008006" key="4">
    <source>
        <dbReference type="Google" id="ProtNLM"/>
    </source>
</evidence>
<gene>
    <name evidence="2" type="ORF">JN11_01304</name>
</gene>
<keyword evidence="3" id="KW-1185">Reference proteome</keyword>
<dbReference type="OrthoDB" id="648040at2"/>
<feature type="chain" id="PRO_5021789634" description="Outer membrane protein with beta-barrel domain" evidence="1">
    <location>
        <begin position="25"/>
        <end position="237"/>
    </location>
</feature>
<evidence type="ECO:0000313" key="2">
    <source>
        <dbReference type="EMBL" id="TWJ02332.1"/>
    </source>
</evidence>